<evidence type="ECO:0000313" key="4">
    <source>
        <dbReference type="Proteomes" id="UP000815325"/>
    </source>
</evidence>
<keyword evidence="4" id="KW-1185">Reference proteome</keyword>
<feature type="non-terminal residue" evidence="3">
    <location>
        <position position="1"/>
    </location>
</feature>
<keyword evidence="1" id="KW-1133">Transmembrane helix</keyword>
<dbReference type="SUPFAM" id="SSF47954">
    <property type="entry name" value="Cyclin-like"/>
    <property type="match status" value="1"/>
</dbReference>
<feature type="domain" description="Retinoblastoma-associated protein B-box" evidence="2">
    <location>
        <begin position="58"/>
        <end position="101"/>
    </location>
</feature>
<dbReference type="Gene3D" id="1.10.472.10">
    <property type="entry name" value="Cyclin-like"/>
    <property type="match status" value="1"/>
</dbReference>
<dbReference type="InterPro" id="IPR002719">
    <property type="entry name" value="RB_B"/>
</dbReference>
<dbReference type="Pfam" id="PF01857">
    <property type="entry name" value="RB_B"/>
    <property type="match status" value="1"/>
</dbReference>
<keyword evidence="1" id="KW-0812">Transmembrane</keyword>
<reference evidence="3" key="1">
    <citation type="submission" date="2017-08" db="EMBL/GenBank/DDBJ databases">
        <authorList>
            <person name="Polle J.E."/>
            <person name="Barry K."/>
            <person name="Cushman J."/>
            <person name="Schmutz J."/>
            <person name="Tran D."/>
            <person name="Hathwaick L.T."/>
            <person name="Yim W.C."/>
            <person name="Jenkins J."/>
            <person name="Mckie-Krisberg Z.M."/>
            <person name="Prochnik S."/>
            <person name="Lindquist E."/>
            <person name="Dockter R.B."/>
            <person name="Adam C."/>
            <person name="Molina H."/>
            <person name="Bunkerborg J."/>
            <person name="Jin E."/>
            <person name="Buchheim M."/>
            <person name="Magnuson J."/>
        </authorList>
    </citation>
    <scope>NUCLEOTIDE SEQUENCE</scope>
    <source>
        <strain evidence="3">CCAP 19/18</strain>
    </source>
</reference>
<comment type="caution">
    <text evidence="3">The sequence shown here is derived from an EMBL/GenBank/DDBJ whole genome shotgun (WGS) entry which is preliminary data.</text>
</comment>
<gene>
    <name evidence="3" type="ORF">DUNSADRAFT_10902</name>
</gene>
<protein>
    <recommendedName>
        <fullName evidence="2">Retinoblastoma-associated protein B-box domain-containing protein</fullName>
    </recommendedName>
</protein>
<accession>A0ABQ7H4P9</accession>
<dbReference type="EMBL" id="MU069475">
    <property type="protein sequence ID" value="KAF5841839.1"/>
    <property type="molecule type" value="Genomic_DNA"/>
</dbReference>
<proteinExistence type="predicted"/>
<keyword evidence="1" id="KW-0472">Membrane</keyword>
<organism evidence="3 4">
    <name type="scientific">Dunaliella salina</name>
    <name type="common">Green alga</name>
    <name type="synonym">Protococcus salinus</name>
    <dbReference type="NCBI Taxonomy" id="3046"/>
    <lineage>
        <taxon>Eukaryota</taxon>
        <taxon>Viridiplantae</taxon>
        <taxon>Chlorophyta</taxon>
        <taxon>core chlorophytes</taxon>
        <taxon>Chlorophyceae</taxon>
        <taxon>CS clade</taxon>
        <taxon>Chlamydomonadales</taxon>
        <taxon>Dunaliellaceae</taxon>
        <taxon>Dunaliella</taxon>
    </lineage>
</organism>
<evidence type="ECO:0000313" key="3">
    <source>
        <dbReference type="EMBL" id="KAF5841839.1"/>
    </source>
</evidence>
<dbReference type="Proteomes" id="UP000815325">
    <property type="component" value="Unassembled WGS sequence"/>
</dbReference>
<feature type="transmembrane region" description="Helical" evidence="1">
    <location>
        <begin position="76"/>
        <end position="97"/>
    </location>
</feature>
<dbReference type="InterPro" id="IPR036915">
    <property type="entry name" value="Cyclin-like_sf"/>
</dbReference>
<sequence length="140" mass="14845">TGGGSLYARGTTTLISSFIASLGHSAIQQTMLAAHHLAAHHMPGLSMPAADFIVACADLMDNVLMQRLDLLFGKHVGMLIICCIYGVAKVLGATLGFRSVALQVSDMFPDSNIMGQAKGQVRGSDLAFLLAFFWAKGSCW</sequence>
<evidence type="ECO:0000259" key="2">
    <source>
        <dbReference type="Pfam" id="PF01857"/>
    </source>
</evidence>
<name>A0ABQ7H4P9_DUNSA</name>
<evidence type="ECO:0000256" key="1">
    <source>
        <dbReference type="SAM" id="Phobius"/>
    </source>
</evidence>